<dbReference type="InterPro" id="IPR017907">
    <property type="entry name" value="Znf_RING_CS"/>
</dbReference>
<dbReference type="InterPro" id="IPR047153">
    <property type="entry name" value="TRIM45/56/19-like"/>
</dbReference>
<name>A0A8J9VU79_BRALA</name>
<dbReference type="SUPFAM" id="SSF57850">
    <property type="entry name" value="RING/U-box"/>
    <property type="match status" value="1"/>
</dbReference>
<evidence type="ECO:0000313" key="9">
    <source>
        <dbReference type="Proteomes" id="UP000838412"/>
    </source>
</evidence>
<dbReference type="Gene3D" id="3.30.160.60">
    <property type="entry name" value="Classic Zinc Finger"/>
    <property type="match status" value="1"/>
</dbReference>
<feature type="region of interest" description="Disordered" evidence="5">
    <location>
        <begin position="348"/>
        <end position="367"/>
    </location>
</feature>
<dbReference type="Gene3D" id="3.30.40.10">
    <property type="entry name" value="Zinc/RING finger domain, C3HC4 (zinc finger)"/>
    <property type="match status" value="1"/>
</dbReference>
<dbReference type="PROSITE" id="PS00518">
    <property type="entry name" value="ZF_RING_1"/>
    <property type="match status" value="1"/>
</dbReference>
<evidence type="ECO:0000256" key="5">
    <source>
        <dbReference type="SAM" id="MobiDB-lite"/>
    </source>
</evidence>
<gene>
    <name evidence="8" type="primary">TRIM3</name>
    <name evidence="8" type="ORF">BLAG_LOCUS4830</name>
</gene>
<sequence length="503" mass="57696">MDYGQSEFSFARCRLCGDAVTNPRLLTCWHVFCQDCLIGYNIEEHFVKCPCCKEITPLPQEGVAGLQHRARGFLARIGSQSPKIAEFTNDVYLRHYCPHRAKQVQEFRKCFVPATRRCVECDEYLCSHCSPRHLLEMHQAPPSVCKQHDKAEDFYCEDCNTVICLRCASTVHIHHDTWEIDEVAEGFREVMQHWLDQWRQGRWQIEEDLEHSIQEINAQIQIQADRILEEIMDVLRQREQDLLNQVDKFARDMWTRFQEEKSKVKCSSEFSHLQPLCDFSENLVRFGTDREVIALQREMTQQLECAISEMEPTEVADDLHSEILFVPQKLPAVSDFIQIGAVSISGPDSDGLSRRMSRDSGQGSRSSSELSLISLGLARRKSRGDDVIPHRPIARLAEDYVSRSNDDVHVMTASEELPSTLLDEEDSIKEQEESTTGWKRLKHKIWKQHGHETTDKLKRSSSPSHVTGMGKKPPRHQEKEEGLSGPPEEDAGKTILNHTNASS</sequence>
<proteinExistence type="predicted"/>
<dbReference type="GO" id="GO:0008270">
    <property type="term" value="F:zinc ion binding"/>
    <property type="evidence" value="ECO:0007669"/>
    <property type="project" value="UniProtKB-KW"/>
</dbReference>
<protein>
    <submittedName>
        <fullName evidence="8">TRIM3 protein</fullName>
    </submittedName>
</protein>
<dbReference type="InterPro" id="IPR000315">
    <property type="entry name" value="Znf_B-box"/>
</dbReference>
<accession>A0A8J9VU79</accession>
<feature type="compositionally biased region" description="Basic and acidic residues" evidence="5">
    <location>
        <begin position="449"/>
        <end position="458"/>
    </location>
</feature>
<dbReference type="PANTHER" id="PTHR25462:SF229">
    <property type="entry name" value="TRANSCRIPTION INTERMEDIARY FACTOR 1-BETA"/>
    <property type="match status" value="1"/>
</dbReference>
<dbReference type="Proteomes" id="UP000838412">
    <property type="component" value="Chromosome 12"/>
</dbReference>
<dbReference type="AlphaFoldDB" id="A0A8J9VU79"/>
<dbReference type="GO" id="GO:0061630">
    <property type="term" value="F:ubiquitin protein ligase activity"/>
    <property type="evidence" value="ECO:0007669"/>
    <property type="project" value="TreeGrafter"/>
</dbReference>
<dbReference type="SMART" id="SM00184">
    <property type="entry name" value="RING"/>
    <property type="match status" value="1"/>
</dbReference>
<keyword evidence="3" id="KW-0862">Zinc</keyword>
<dbReference type="InterPro" id="IPR001841">
    <property type="entry name" value="Znf_RING"/>
</dbReference>
<feature type="region of interest" description="Disordered" evidence="5">
    <location>
        <begin position="412"/>
        <end position="503"/>
    </location>
</feature>
<evidence type="ECO:0000259" key="7">
    <source>
        <dbReference type="PROSITE" id="PS50119"/>
    </source>
</evidence>
<feature type="domain" description="RING-type" evidence="6">
    <location>
        <begin position="13"/>
        <end position="53"/>
    </location>
</feature>
<dbReference type="OrthoDB" id="5800423at2759"/>
<evidence type="ECO:0000256" key="2">
    <source>
        <dbReference type="ARBA" id="ARBA00022771"/>
    </source>
</evidence>
<dbReference type="PANTHER" id="PTHR25462">
    <property type="entry name" value="BONUS, ISOFORM C-RELATED"/>
    <property type="match status" value="1"/>
</dbReference>
<evidence type="ECO:0000256" key="4">
    <source>
        <dbReference type="PROSITE-ProRule" id="PRU00024"/>
    </source>
</evidence>
<dbReference type="GO" id="GO:0006513">
    <property type="term" value="P:protein monoubiquitination"/>
    <property type="evidence" value="ECO:0007669"/>
    <property type="project" value="TreeGrafter"/>
</dbReference>
<evidence type="ECO:0000256" key="1">
    <source>
        <dbReference type="ARBA" id="ARBA00022723"/>
    </source>
</evidence>
<reference evidence="8" key="1">
    <citation type="submission" date="2022-01" db="EMBL/GenBank/DDBJ databases">
        <authorList>
            <person name="Braso-Vives M."/>
        </authorList>
    </citation>
    <scope>NUCLEOTIDE SEQUENCE</scope>
</reference>
<feature type="domain" description="B box-type" evidence="7">
    <location>
        <begin position="140"/>
        <end position="180"/>
    </location>
</feature>
<dbReference type="PROSITE" id="PS50089">
    <property type="entry name" value="ZF_RING_2"/>
    <property type="match status" value="1"/>
</dbReference>
<dbReference type="Pfam" id="PF00643">
    <property type="entry name" value="zf-B_box"/>
    <property type="match status" value="1"/>
</dbReference>
<dbReference type="PROSITE" id="PS50119">
    <property type="entry name" value="ZF_BBOX"/>
    <property type="match status" value="1"/>
</dbReference>
<organism evidence="8 9">
    <name type="scientific">Branchiostoma lanceolatum</name>
    <name type="common">Common lancelet</name>
    <name type="synonym">Amphioxus lanceolatum</name>
    <dbReference type="NCBI Taxonomy" id="7740"/>
    <lineage>
        <taxon>Eukaryota</taxon>
        <taxon>Metazoa</taxon>
        <taxon>Chordata</taxon>
        <taxon>Cephalochordata</taxon>
        <taxon>Leptocardii</taxon>
        <taxon>Amphioxiformes</taxon>
        <taxon>Branchiostomatidae</taxon>
        <taxon>Branchiostoma</taxon>
    </lineage>
</organism>
<keyword evidence="1" id="KW-0479">Metal-binding</keyword>
<evidence type="ECO:0000313" key="8">
    <source>
        <dbReference type="EMBL" id="CAH1241035.1"/>
    </source>
</evidence>
<keyword evidence="9" id="KW-1185">Reference proteome</keyword>
<dbReference type="Pfam" id="PF13445">
    <property type="entry name" value="zf-RING_UBOX"/>
    <property type="match status" value="1"/>
</dbReference>
<dbReference type="InterPro" id="IPR027370">
    <property type="entry name" value="Znf-RING_euk"/>
</dbReference>
<evidence type="ECO:0000256" key="3">
    <source>
        <dbReference type="ARBA" id="ARBA00022833"/>
    </source>
</evidence>
<feature type="compositionally biased region" description="Basic residues" evidence="5">
    <location>
        <begin position="439"/>
        <end position="448"/>
    </location>
</feature>
<evidence type="ECO:0000259" key="6">
    <source>
        <dbReference type="PROSITE" id="PS50089"/>
    </source>
</evidence>
<dbReference type="InterPro" id="IPR013083">
    <property type="entry name" value="Znf_RING/FYVE/PHD"/>
</dbReference>
<dbReference type="EMBL" id="OV696697">
    <property type="protein sequence ID" value="CAH1241035.1"/>
    <property type="molecule type" value="Genomic_DNA"/>
</dbReference>
<dbReference type="SUPFAM" id="SSF57845">
    <property type="entry name" value="B-box zinc-binding domain"/>
    <property type="match status" value="1"/>
</dbReference>
<keyword evidence="2 4" id="KW-0863">Zinc-finger</keyword>